<accession>A0A117SX34</accession>
<comment type="caution">
    <text evidence="7">The sequence shown here is derived from an EMBL/GenBank/DDBJ whole genome shotgun (WGS) entry which is preliminary data.</text>
</comment>
<dbReference type="PIRSF" id="PIRSF002741">
    <property type="entry name" value="MppA"/>
    <property type="match status" value="1"/>
</dbReference>
<dbReference type="Pfam" id="PF00496">
    <property type="entry name" value="SBP_bac_5"/>
    <property type="match status" value="1"/>
</dbReference>
<organism evidence="7 8">
    <name type="scientific">Ferroacidibacillus organovorans</name>
    <dbReference type="NCBI Taxonomy" id="1765683"/>
    <lineage>
        <taxon>Bacteria</taxon>
        <taxon>Bacillati</taxon>
        <taxon>Bacillota</taxon>
        <taxon>Bacilli</taxon>
        <taxon>Bacillales</taxon>
        <taxon>Alicyclobacillaceae</taxon>
        <taxon>Ferroacidibacillus</taxon>
    </lineage>
</organism>
<evidence type="ECO:0000313" key="7">
    <source>
        <dbReference type="EMBL" id="KUO94790.1"/>
    </source>
</evidence>
<dbReference type="GO" id="GO:0015833">
    <property type="term" value="P:peptide transport"/>
    <property type="evidence" value="ECO:0007669"/>
    <property type="project" value="TreeGrafter"/>
</dbReference>
<dbReference type="CDD" id="cd08513">
    <property type="entry name" value="PBP2_thermophilic_Hb8_like"/>
    <property type="match status" value="1"/>
</dbReference>
<keyword evidence="4 5" id="KW-0732">Signal</keyword>
<keyword evidence="3" id="KW-0813">Transport</keyword>
<dbReference type="GO" id="GO:0042597">
    <property type="term" value="C:periplasmic space"/>
    <property type="evidence" value="ECO:0007669"/>
    <property type="project" value="UniProtKB-ARBA"/>
</dbReference>
<evidence type="ECO:0000313" key="8">
    <source>
        <dbReference type="Proteomes" id="UP000053557"/>
    </source>
</evidence>
<evidence type="ECO:0000256" key="4">
    <source>
        <dbReference type="ARBA" id="ARBA00022729"/>
    </source>
</evidence>
<dbReference type="Gene3D" id="3.40.190.10">
    <property type="entry name" value="Periplasmic binding protein-like II"/>
    <property type="match status" value="1"/>
</dbReference>
<evidence type="ECO:0000259" key="6">
    <source>
        <dbReference type="Pfam" id="PF00496"/>
    </source>
</evidence>
<dbReference type="PANTHER" id="PTHR30290">
    <property type="entry name" value="PERIPLASMIC BINDING COMPONENT OF ABC TRANSPORTER"/>
    <property type="match status" value="1"/>
</dbReference>
<dbReference type="InterPro" id="IPR030678">
    <property type="entry name" value="Peptide/Ni-bd"/>
</dbReference>
<dbReference type="GO" id="GO:0030313">
    <property type="term" value="C:cell envelope"/>
    <property type="evidence" value="ECO:0007669"/>
    <property type="project" value="UniProtKB-SubCell"/>
</dbReference>
<dbReference type="EMBL" id="LPVJ01000070">
    <property type="protein sequence ID" value="KUO94790.1"/>
    <property type="molecule type" value="Genomic_DNA"/>
</dbReference>
<sequence>MRWVNRRKRILPIAATVMLLTSSLVAESLPNALAASIHHGGTVVEALPPQVDINWYLPLRPNVYNSLYDAWASGLMYKGLFHIDGKGQIDFARSIASKISWNPKGTVYTVSLNPKWHWSNGQPVTARDVQFTWDLIKAASASTAPAPWPYSGAGSGGIPNDVQTFKVLNNDTFQITLNQPVNQVWFEYNGLSDLLPLPEASWNKYPHNVNQELSYLANNGNNPAFFSVTDGPFKMASAVQNVSWKFVPNPRYDGHKPYLSSFVLSYETSDTAEVDALRTGTVQVGYLPAYMYGSRSQLTSDKLFPSYSFSMPVTRLNFKNKAMGPIFKQLAVRQAMQMGVDQLSIIKDLYDGLGVPGTGPIPAYPNAFLPPTLKKPIYSFNPTAGIKLLEKNGWHEVNGVMQNAQGKSLTFEVQYPSGNTTTAAMVQMLQQDWAMEGIKVTLLPLPFATLLHYHHQPSKWEVQAGISWSYGGTYPTGGGIYGTNGGYNFFGYSNPVMDRLILATHKPHPTAQAAQQALDAYANFAAHQLPNLYMPLPASLTEIEKNVHGVEKSSNSFTNSISPQYWWTN</sequence>
<feature type="domain" description="Solute-binding protein family 5" evidence="6">
    <location>
        <begin position="95"/>
        <end position="481"/>
    </location>
</feature>
<comment type="similarity">
    <text evidence="2">Belongs to the bacterial solute-binding protein 5 family.</text>
</comment>
<comment type="subcellular location">
    <subcellularLocation>
        <location evidence="1">Cell envelope</location>
    </subcellularLocation>
</comment>
<dbReference type="Gene3D" id="3.10.105.10">
    <property type="entry name" value="Dipeptide-binding Protein, Domain 3"/>
    <property type="match status" value="1"/>
</dbReference>
<dbReference type="AlphaFoldDB" id="A0A117SX34"/>
<evidence type="ECO:0000256" key="3">
    <source>
        <dbReference type="ARBA" id="ARBA00022448"/>
    </source>
</evidence>
<dbReference type="InterPro" id="IPR000914">
    <property type="entry name" value="SBP_5_dom"/>
</dbReference>
<dbReference type="GO" id="GO:0043190">
    <property type="term" value="C:ATP-binding cassette (ABC) transporter complex"/>
    <property type="evidence" value="ECO:0007669"/>
    <property type="project" value="InterPro"/>
</dbReference>
<name>A0A117SX34_9BACL</name>
<feature type="chain" id="PRO_5038814147" description="Solute-binding protein family 5 domain-containing protein" evidence="5">
    <location>
        <begin position="27"/>
        <end position="569"/>
    </location>
</feature>
<evidence type="ECO:0000256" key="1">
    <source>
        <dbReference type="ARBA" id="ARBA00004196"/>
    </source>
</evidence>
<proteinExistence type="inferred from homology"/>
<feature type="signal peptide" evidence="5">
    <location>
        <begin position="1"/>
        <end position="26"/>
    </location>
</feature>
<dbReference type="InterPro" id="IPR039424">
    <property type="entry name" value="SBP_5"/>
</dbReference>
<dbReference type="Proteomes" id="UP000053557">
    <property type="component" value="Unassembled WGS sequence"/>
</dbReference>
<gene>
    <name evidence="7" type="ORF">ATW55_10265</name>
</gene>
<evidence type="ECO:0000256" key="2">
    <source>
        <dbReference type="ARBA" id="ARBA00005695"/>
    </source>
</evidence>
<dbReference type="SUPFAM" id="SSF53850">
    <property type="entry name" value="Periplasmic binding protein-like II"/>
    <property type="match status" value="1"/>
</dbReference>
<dbReference type="OrthoDB" id="48318at2"/>
<reference evidence="7 8" key="1">
    <citation type="submission" date="2015-12" db="EMBL/GenBank/DDBJ databases">
        <title>Draft genome sequence of Acidibacillus ferrooxidans ITV001, isolated from a chalcopyrite acid mine drainage site in Brazil.</title>
        <authorList>
            <person name="Dall'Agnol H."/>
            <person name="Nancucheo I."/>
            <person name="Johnson B."/>
            <person name="Oliveira R."/>
            <person name="Leite L."/>
            <person name="Pylro V."/>
            <person name="Nunes G.L."/>
            <person name="Tzotzos G."/>
            <person name="Fernandes G.R."/>
            <person name="Dutra J."/>
            <person name="Orellana S.C."/>
            <person name="Oliveira G."/>
        </authorList>
    </citation>
    <scope>NUCLEOTIDE SEQUENCE [LARGE SCALE GENOMIC DNA]</scope>
    <source>
        <strain evidence="8">ITV01</strain>
    </source>
</reference>
<keyword evidence="8" id="KW-1185">Reference proteome</keyword>
<dbReference type="GO" id="GO:1904680">
    <property type="term" value="F:peptide transmembrane transporter activity"/>
    <property type="evidence" value="ECO:0007669"/>
    <property type="project" value="TreeGrafter"/>
</dbReference>
<dbReference type="PANTHER" id="PTHR30290:SF10">
    <property type="entry name" value="PERIPLASMIC OLIGOPEPTIDE-BINDING PROTEIN-RELATED"/>
    <property type="match status" value="1"/>
</dbReference>
<dbReference type="RefSeq" id="WP_067719403.1">
    <property type="nucleotide sequence ID" value="NZ_LPVJ01000070.1"/>
</dbReference>
<evidence type="ECO:0000256" key="5">
    <source>
        <dbReference type="SAM" id="SignalP"/>
    </source>
</evidence>
<protein>
    <recommendedName>
        <fullName evidence="6">Solute-binding protein family 5 domain-containing protein</fullName>
    </recommendedName>
</protein>